<reference evidence="3" key="1">
    <citation type="submission" date="2016-04" db="EMBL/GenBank/DDBJ databases">
        <authorList>
            <person name="Evans L.H."/>
            <person name="Alamgir A."/>
            <person name="Owens N."/>
            <person name="Weber N.D."/>
            <person name="Virtaneva K."/>
            <person name="Barbian K."/>
            <person name="Babar A."/>
            <person name="Rosenke K."/>
        </authorList>
    </citation>
    <scope>NUCLEOTIDE SEQUENCE</scope>
    <source>
        <strain evidence="3">86</strain>
    </source>
</reference>
<dbReference type="Pfam" id="PF25917">
    <property type="entry name" value="BSH_RND"/>
    <property type="match status" value="1"/>
</dbReference>
<dbReference type="GO" id="GO:0015562">
    <property type="term" value="F:efflux transmembrane transporter activity"/>
    <property type="evidence" value="ECO:0007669"/>
    <property type="project" value="TreeGrafter"/>
</dbReference>
<dbReference type="SUPFAM" id="SSF111369">
    <property type="entry name" value="HlyD-like secretion proteins"/>
    <property type="match status" value="2"/>
</dbReference>
<proteinExistence type="predicted"/>
<dbReference type="PROSITE" id="PS51257">
    <property type="entry name" value="PROKAR_LIPOPROTEIN"/>
    <property type="match status" value="1"/>
</dbReference>
<dbReference type="EMBL" id="FLUN01000001">
    <property type="protein sequence ID" value="SBV97066.1"/>
    <property type="molecule type" value="Genomic_DNA"/>
</dbReference>
<sequence length="473" mass="49294">MKRNAFLLPILAFAVLLSACSSAAANTEQPTIGDIQDTVDESGTVYYSENYSITSSVGGRITSSNFDVGALVEAGQVLYTIDDTDIVNKISSAQLNLDSARTSYAQAAKAVEDLSVKSYLSGMITEMYCKVGDYVATGSKVAQVVDSQHLKLKLAFSGTDSIFLGSAAKITVPNDTAEIDGVVTRIYEQTTVFDGRQMGVYVEISFDNPGALTSGETATATVNGISPIATGTIEHVTNDAVYSTGTGLITAVNANVGNNVADGTVVLQIKNDAVTGAVTNASLSISSAEESLKQLRGTLDYYTIKAPATGTILEKNYKESDLATAATPLAILSDGDAVNVVVDIDEKYISKLAVGQSAAVTLTSGADGAAYTGTVKEISDSGTVANGVTYYPVKISLDRQDGLKDGMNVNVSILVASKENCLLVPQSYLVGGSKIEVLEDGKPVLKDVVTGLSDGKYVEIVSGLTETDSMVSK</sequence>
<organism evidence="3">
    <name type="scientific">uncultured Eubacteriales bacterium</name>
    <dbReference type="NCBI Taxonomy" id="172733"/>
    <lineage>
        <taxon>Bacteria</taxon>
        <taxon>Bacillati</taxon>
        <taxon>Bacillota</taxon>
        <taxon>Clostridia</taxon>
        <taxon>Eubacteriales</taxon>
        <taxon>environmental samples</taxon>
    </lineage>
</organism>
<dbReference type="InterPro" id="IPR058625">
    <property type="entry name" value="MdtA-like_BSH"/>
</dbReference>
<dbReference type="AlphaFoldDB" id="A0A212JC96"/>
<evidence type="ECO:0000313" key="3">
    <source>
        <dbReference type="EMBL" id="SBV97066.1"/>
    </source>
</evidence>
<accession>A0A212JC96</accession>
<feature type="chain" id="PRO_5039575530" evidence="1">
    <location>
        <begin position="25"/>
        <end position="473"/>
    </location>
</feature>
<evidence type="ECO:0000259" key="2">
    <source>
        <dbReference type="Pfam" id="PF25917"/>
    </source>
</evidence>
<dbReference type="PANTHER" id="PTHR30469">
    <property type="entry name" value="MULTIDRUG RESISTANCE PROTEIN MDTA"/>
    <property type="match status" value="1"/>
</dbReference>
<protein>
    <submittedName>
        <fullName evidence="3">Efflux transporter, RND family, MFP subunit</fullName>
    </submittedName>
</protein>
<keyword evidence="1" id="KW-0732">Signal</keyword>
<feature type="signal peptide" evidence="1">
    <location>
        <begin position="1"/>
        <end position="24"/>
    </location>
</feature>
<dbReference type="Gene3D" id="2.40.50.100">
    <property type="match status" value="1"/>
</dbReference>
<feature type="domain" description="Multidrug resistance protein MdtA-like barrel-sandwich hybrid" evidence="2">
    <location>
        <begin position="52"/>
        <end position="146"/>
    </location>
</feature>
<name>A0A212JC96_9FIRM</name>
<dbReference type="Gene3D" id="2.40.30.170">
    <property type="match status" value="1"/>
</dbReference>
<dbReference type="GO" id="GO:1990281">
    <property type="term" value="C:efflux pump complex"/>
    <property type="evidence" value="ECO:0007669"/>
    <property type="project" value="TreeGrafter"/>
</dbReference>
<gene>
    <name evidence="3" type="ORF">KL86CLO1_10861</name>
</gene>
<dbReference type="PANTHER" id="PTHR30469:SF33">
    <property type="entry name" value="SLR1207 PROTEIN"/>
    <property type="match status" value="1"/>
</dbReference>
<dbReference type="Gene3D" id="6.20.50.140">
    <property type="match status" value="1"/>
</dbReference>
<evidence type="ECO:0000256" key="1">
    <source>
        <dbReference type="SAM" id="SignalP"/>
    </source>
</evidence>